<organism evidence="2">
    <name type="scientific">marine metagenome</name>
    <dbReference type="NCBI Taxonomy" id="408172"/>
    <lineage>
        <taxon>unclassified sequences</taxon>
        <taxon>metagenomes</taxon>
        <taxon>ecological metagenomes</taxon>
    </lineage>
</organism>
<sequence length="103" mass="11725">IQLRSNFDYRLISAFWIGKDSVDFTACLTLKGIDRIGLMNNVTKVISSQMNVNINTININSNDGTFEGELTLKVHNVKFLKSLMKKLKKIDGIQSVERTYKLN</sequence>
<feature type="non-terminal residue" evidence="2">
    <location>
        <position position="1"/>
    </location>
</feature>
<dbReference type="SUPFAM" id="SSF55021">
    <property type="entry name" value="ACT-like"/>
    <property type="match status" value="1"/>
</dbReference>
<name>A0A382Q2V3_9ZZZZ</name>
<feature type="domain" description="ACT" evidence="1">
    <location>
        <begin position="23"/>
        <end position="98"/>
    </location>
</feature>
<dbReference type="InterPro" id="IPR045865">
    <property type="entry name" value="ACT-like_dom_sf"/>
</dbReference>
<dbReference type="InterPro" id="IPR002912">
    <property type="entry name" value="ACT_dom"/>
</dbReference>
<reference evidence="2" key="1">
    <citation type="submission" date="2018-05" db="EMBL/GenBank/DDBJ databases">
        <authorList>
            <person name="Lanie J.A."/>
            <person name="Ng W.-L."/>
            <person name="Kazmierczak K.M."/>
            <person name="Andrzejewski T.M."/>
            <person name="Davidsen T.M."/>
            <person name="Wayne K.J."/>
            <person name="Tettelin H."/>
            <person name="Glass J.I."/>
            <person name="Rusch D."/>
            <person name="Podicherti R."/>
            <person name="Tsui H.-C.T."/>
            <person name="Winkler M.E."/>
        </authorList>
    </citation>
    <scope>NUCLEOTIDE SEQUENCE</scope>
</reference>
<accession>A0A382Q2V3</accession>
<protein>
    <recommendedName>
        <fullName evidence="1">ACT domain-containing protein</fullName>
    </recommendedName>
</protein>
<dbReference type="EMBL" id="UINC01111237">
    <property type="protein sequence ID" value="SVC79310.1"/>
    <property type="molecule type" value="Genomic_DNA"/>
</dbReference>
<dbReference type="AlphaFoldDB" id="A0A382Q2V3"/>
<evidence type="ECO:0000259" key="1">
    <source>
        <dbReference type="Pfam" id="PF13291"/>
    </source>
</evidence>
<proteinExistence type="predicted"/>
<dbReference type="Gene3D" id="3.30.70.260">
    <property type="match status" value="1"/>
</dbReference>
<gene>
    <name evidence="2" type="ORF">METZ01_LOCUS332164</name>
</gene>
<dbReference type="Pfam" id="PF13291">
    <property type="entry name" value="ACT_4"/>
    <property type="match status" value="1"/>
</dbReference>
<evidence type="ECO:0000313" key="2">
    <source>
        <dbReference type="EMBL" id="SVC79310.1"/>
    </source>
</evidence>